<reference evidence="1" key="1">
    <citation type="submission" date="2018-02" db="EMBL/GenBank/DDBJ databases">
        <title>Rhizophora mucronata_Transcriptome.</title>
        <authorList>
            <person name="Meera S.P."/>
            <person name="Sreeshan A."/>
            <person name="Augustine A."/>
        </authorList>
    </citation>
    <scope>NUCLEOTIDE SEQUENCE</scope>
    <source>
        <tissue evidence="1">Leaf</tissue>
    </source>
</reference>
<evidence type="ECO:0000313" key="1">
    <source>
        <dbReference type="EMBL" id="MBX54816.1"/>
    </source>
</evidence>
<accession>A0A2P2PJB4</accession>
<dbReference type="SUPFAM" id="SSF48264">
    <property type="entry name" value="Cytochrome P450"/>
    <property type="match status" value="1"/>
</dbReference>
<dbReference type="AlphaFoldDB" id="A0A2P2PJB4"/>
<organism evidence="1">
    <name type="scientific">Rhizophora mucronata</name>
    <name type="common">Asiatic mangrove</name>
    <dbReference type="NCBI Taxonomy" id="61149"/>
    <lineage>
        <taxon>Eukaryota</taxon>
        <taxon>Viridiplantae</taxon>
        <taxon>Streptophyta</taxon>
        <taxon>Embryophyta</taxon>
        <taxon>Tracheophyta</taxon>
        <taxon>Spermatophyta</taxon>
        <taxon>Magnoliopsida</taxon>
        <taxon>eudicotyledons</taxon>
        <taxon>Gunneridae</taxon>
        <taxon>Pentapetalae</taxon>
        <taxon>rosids</taxon>
        <taxon>fabids</taxon>
        <taxon>Malpighiales</taxon>
        <taxon>Rhizophoraceae</taxon>
        <taxon>Rhizophora</taxon>
    </lineage>
</organism>
<sequence>MMTARESSKILLTRKDGIVSLKLFYTGRQVVAPDSLLHTRGEAHKDVRRLIAEPLSVDCLIKYLHFINTLAMETLDQWSGRAVMFLEEASSVKSSLIQFRKLVFHRTVSALQDI</sequence>
<dbReference type="GO" id="GO:0020037">
    <property type="term" value="F:heme binding"/>
    <property type="evidence" value="ECO:0007669"/>
    <property type="project" value="InterPro"/>
</dbReference>
<proteinExistence type="predicted"/>
<dbReference type="InterPro" id="IPR036396">
    <property type="entry name" value="Cyt_P450_sf"/>
</dbReference>
<protein>
    <submittedName>
        <fullName evidence="1">Uncharacterized protein MANES_02G178000</fullName>
    </submittedName>
</protein>
<dbReference type="Gene3D" id="1.10.630.10">
    <property type="entry name" value="Cytochrome P450"/>
    <property type="match status" value="1"/>
</dbReference>
<name>A0A2P2PJB4_RHIMU</name>
<dbReference type="EMBL" id="GGEC01074332">
    <property type="protein sequence ID" value="MBX54816.1"/>
    <property type="molecule type" value="Transcribed_RNA"/>
</dbReference>
<dbReference type="GO" id="GO:0016705">
    <property type="term" value="F:oxidoreductase activity, acting on paired donors, with incorporation or reduction of molecular oxygen"/>
    <property type="evidence" value="ECO:0007669"/>
    <property type="project" value="InterPro"/>
</dbReference>
<dbReference type="GO" id="GO:0005506">
    <property type="term" value="F:iron ion binding"/>
    <property type="evidence" value="ECO:0007669"/>
    <property type="project" value="InterPro"/>
</dbReference>
<dbReference type="GO" id="GO:0004497">
    <property type="term" value="F:monooxygenase activity"/>
    <property type="evidence" value="ECO:0007669"/>
    <property type="project" value="InterPro"/>
</dbReference>